<comment type="cofactor">
    <cofactor evidence="1">
        <name>Mg(2+)</name>
        <dbReference type="ChEBI" id="CHEBI:18420"/>
    </cofactor>
</comment>
<accession>A0A328CCD6</accession>
<name>A0A328CCD6_9DELT</name>
<evidence type="ECO:0000256" key="3">
    <source>
        <dbReference type="ARBA" id="ARBA00022694"/>
    </source>
</evidence>
<dbReference type="SUPFAM" id="SSF54631">
    <property type="entry name" value="CBS-domain pair"/>
    <property type="match status" value="1"/>
</dbReference>
<gene>
    <name evidence="11" type="ORF">DL240_05110</name>
</gene>
<feature type="domain" description="CBS" evidence="10">
    <location>
        <begin position="315"/>
        <end position="371"/>
    </location>
</feature>
<keyword evidence="9" id="KW-0129">CBS domain</keyword>
<dbReference type="InterPro" id="IPR046342">
    <property type="entry name" value="CBS_dom_sf"/>
</dbReference>
<evidence type="ECO:0000313" key="12">
    <source>
        <dbReference type="Proteomes" id="UP000249169"/>
    </source>
</evidence>
<evidence type="ECO:0000256" key="4">
    <source>
        <dbReference type="ARBA" id="ARBA00022695"/>
    </source>
</evidence>
<protein>
    <recommendedName>
        <fullName evidence="10">CBS domain-containing protein</fullName>
    </recommendedName>
</protein>
<dbReference type="GO" id="GO:0000166">
    <property type="term" value="F:nucleotide binding"/>
    <property type="evidence" value="ECO:0007669"/>
    <property type="project" value="UniProtKB-KW"/>
</dbReference>
<dbReference type="Gene3D" id="3.10.580.10">
    <property type="entry name" value="CBS-domain"/>
    <property type="match status" value="1"/>
</dbReference>
<evidence type="ECO:0000256" key="5">
    <source>
        <dbReference type="ARBA" id="ARBA00022723"/>
    </source>
</evidence>
<evidence type="ECO:0000256" key="6">
    <source>
        <dbReference type="ARBA" id="ARBA00022741"/>
    </source>
</evidence>
<dbReference type="PANTHER" id="PTHR47788">
    <property type="entry name" value="POLYA POLYMERASE"/>
    <property type="match status" value="1"/>
</dbReference>
<keyword evidence="4" id="KW-0548">Nucleotidyltransferase</keyword>
<dbReference type="InterPro" id="IPR003156">
    <property type="entry name" value="DHHA1_dom"/>
</dbReference>
<dbReference type="SUPFAM" id="SSF64182">
    <property type="entry name" value="DHH phosphoesterases"/>
    <property type="match status" value="1"/>
</dbReference>
<dbReference type="Pfam" id="PF02272">
    <property type="entry name" value="DHHA1"/>
    <property type="match status" value="1"/>
</dbReference>
<evidence type="ECO:0000256" key="9">
    <source>
        <dbReference type="PROSITE-ProRule" id="PRU00703"/>
    </source>
</evidence>
<dbReference type="InterPro" id="IPR052390">
    <property type="entry name" value="tRNA_nt/polyA_polymerase"/>
</dbReference>
<keyword evidence="4" id="KW-0808">Transferase</keyword>
<dbReference type="Pfam" id="PF01368">
    <property type="entry name" value="DHH"/>
    <property type="match status" value="1"/>
</dbReference>
<dbReference type="CDD" id="cd04595">
    <property type="entry name" value="CBS_pair_DHH_polyA_Pol_assoc"/>
    <property type="match status" value="1"/>
</dbReference>
<comment type="similarity">
    <text evidence="2">Belongs to the tRNA nucleotidyltransferase/poly(A) polymerase family.</text>
</comment>
<dbReference type="Proteomes" id="UP000249169">
    <property type="component" value="Unassembled WGS sequence"/>
</dbReference>
<organism evidence="11 12">
    <name type="scientific">Lujinxingia litoralis</name>
    <dbReference type="NCBI Taxonomy" id="2211119"/>
    <lineage>
        <taxon>Bacteria</taxon>
        <taxon>Deltaproteobacteria</taxon>
        <taxon>Bradymonadales</taxon>
        <taxon>Lujinxingiaceae</taxon>
        <taxon>Lujinxingia</taxon>
    </lineage>
</organism>
<dbReference type="InterPro" id="IPR038763">
    <property type="entry name" value="DHH_sf"/>
</dbReference>
<dbReference type="InterPro" id="IPR001667">
    <property type="entry name" value="DDH_dom"/>
</dbReference>
<evidence type="ECO:0000256" key="8">
    <source>
        <dbReference type="ARBA" id="ARBA00022884"/>
    </source>
</evidence>
<dbReference type="PANTHER" id="PTHR47788:SF1">
    <property type="entry name" value="A-ADDING TRNA NUCLEOTIDYLTRANSFERASE"/>
    <property type="match status" value="1"/>
</dbReference>
<dbReference type="EMBL" id="QHKO01000002">
    <property type="protein sequence ID" value="RAL23541.1"/>
    <property type="molecule type" value="Genomic_DNA"/>
</dbReference>
<dbReference type="GO" id="GO:0016779">
    <property type="term" value="F:nucleotidyltransferase activity"/>
    <property type="evidence" value="ECO:0007669"/>
    <property type="project" value="UniProtKB-KW"/>
</dbReference>
<dbReference type="GO" id="GO:0046872">
    <property type="term" value="F:metal ion binding"/>
    <property type="evidence" value="ECO:0007669"/>
    <property type="project" value="UniProtKB-KW"/>
</dbReference>
<dbReference type="InterPro" id="IPR000644">
    <property type="entry name" value="CBS_dom"/>
</dbReference>
<keyword evidence="12" id="KW-1185">Reference proteome</keyword>
<evidence type="ECO:0000313" key="11">
    <source>
        <dbReference type="EMBL" id="RAL23541.1"/>
    </source>
</evidence>
<evidence type="ECO:0000256" key="2">
    <source>
        <dbReference type="ARBA" id="ARBA00007265"/>
    </source>
</evidence>
<dbReference type="Gene3D" id="3.10.310.30">
    <property type="match status" value="1"/>
</dbReference>
<keyword evidence="5" id="KW-0479">Metal-binding</keyword>
<evidence type="ECO:0000259" key="10">
    <source>
        <dbReference type="PROSITE" id="PS51371"/>
    </source>
</evidence>
<dbReference type="Gene3D" id="3.90.1640.10">
    <property type="entry name" value="inorganic pyrophosphatase (n-terminal core)"/>
    <property type="match status" value="1"/>
</dbReference>
<keyword evidence="7" id="KW-0460">Magnesium</keyword>
<dbReference type="PROSITE" id="PS51371">
    <property type="entry name" value="CBS"/>
    <property type="match status" value="2"/>
</dbReference>
<dbReference type="SMART" id="SM00116">
    <property type="entry name" value="CBS"/>
    <property type="match status" value="2"/>
</dbReference>
<comment type="caution">
    <text evidence="11">The sequence shown here is derived from an EMBL/GenBank/DDBJ whole genome shotgun (WGS) entry which is preliminary data.</text>
</comment>
<evidence type="ECO:0000256" key="7">
    <source>
        <dbReference type="ARBA" id="ARBA00022842"/>
    </source>
</evidence>
<dbReference type="GO" id="GO:0008033">
    <property type="term" value="P:tRNA processing"/>
    <property type="evidence" value="ECO:0007669"/>
    <property type="project" value="UniProtKB-KW"/>
</dbReference>
<dbReference type="RefSeq" id="WP_111728799.1">
    <property type="nucleotide sequence ID" value="NZ_QHKO01000002.1"/>
</dbReference>
<feature type="domain" description="CBS" evidence="10">
    <location>
        <begin position="377"/>
        <end position="432"/>
    </location>
</feature>
<dbReference type="AlphaFoldDB" id="A0A328CCD6"/>
<reference evidence="11 12" key="1">
    <citation type="submission" date="2018-05" db="EMBL/GenBank/DDBJ databases">
        <title>Lujinxingia marina gen. nov. sp. nov., a new facultative anaerobic member of the class Deltaproteobacteria, and proposal of Lujinxingaceae fam. nov.</title>
        <authorList>
            <person name="Li C.-M."/>
        </authorList>
    </citation>
    <scope>NUCLEOTIDE SEQUENCE [LARGE SCALE GENOMIC DNA]</scope>
    <source>
        <strain evidence="11 12">B210</strain>
    </source>
</reference>
<sequence>MRVAITHANADFDALASLVATTRLWPEVRAVLVSPVTPSVKRYLALHKDSFELHSVDDLVDESIEELVVVDTRSRARIKPYASLLERAATVQVFDHHAASDDDIDAQVEVVEPVGACVTLLCERLEEAGVELSTGEATLFMLGLYADTGRLSFSNTTTRDILAAAYLRKQGARLEVVNRYLEQEFSPEQQRLLVEVMRAAHEIEREGLRFAVAAHVGEAYVKGAAVVVERVLQLTGVDALVLVAQQSGSKVAQLIARSHTRHLDVSALMGEFGGGGHPAAAAAKVKPGDAAVLEEALTQRLSVWPVDPLDVADVMSSPVQTVSHETPLQDLSRCLDRWGVHGMPVVREGKVVGVVSRRDVDQAARRGDWAVPVAGFMSQRVISARPDEPLSEALRRMTEHDIGRLPVLDGDALVGIISRSDALRRLYGASAE</sequence>
<proteinExistence type="inferred from homology"/>
<dbReference type="OrthoDB" id="9805698at2"/>
<dbReference type="GO" id="GO:0003723">
    <property type="term" value="F:RNA binding"/>
    <property type="evidence" value="ECO:0007669"/>
    <property type="project" value="UniProtKB-KW"/>
</dbReference>
<keyword evidence="6" id="KW-0547">Nucleotide-binding</keyword>
<dbReference type="Pfam" id="PF00571">
    <property type="entry name" value="CBS"/>
    <property type="match status" value="2"/>
</dbReference>
<keyword evidence="8" id="KW-0694">RNA-binding</keyword>
<evidence type="ECO:0000256" key="1">
    <source>
        <dbReference type="ARBA" id="ARBA00001946"/>
    </source>
</evidence>
<keyword evidence="3" id="KW-0819">tRNA processing</keyword>